<name>A0A382LL80_9ZZZZ</name>
<accession>A0A382LL80</accession>
<gene>
    <name evidence="2" type="ORF">METZ01_LOCUS288841</name>
</gene>
<evidence type="ECO:0000313" key="2">
    <source>
        <dbReference type="EMBL" id="SVC35987.1"/>
    </source>
</evidence>
<evidence type="ECO:0000256" key="1">
    <source>
        <dbReference type="SAM" id="MobiDB-lite"/>
    </source>
</evidence>
<reference evidence="2" key="1">
    <citation type="submission" date="2018-05" db="EMBL/GenBank/DDBJ databases">
        <authorList>
            <person name="Lanie J.A."/>
            <person name="Ng W.-L."/>
            <person name="Kazmierczak K.M."/>
            <person name="Andrzejewski T.M."/>
            <person name="Davidsen T.M."/>
            <person name="Wayne K.J."/>
            <person name="Tettelin H."/>
            <person name="Glass J.I."/>
            <person name="Rusch D."/>
            <person name="Podicherti R."/>
            <person name="Tsui H.-C.T."/>
            <person name="Winkler M.E."/>
        </authorList>
    </citation>
    <scope>NUCLEOTIDE SEQUENCE</scope>
</reference>
<feature type="compositionally biased region" description="Low complexity" evidence="1">
    <location>
        <begin position="24"/>
        <end position="37"/>
    </location>
</feature>
<proteinExistence type="predicted"/>
<dbReference type="AlphaFoldDB" id="A0A382LL80"/>
<feature type="region of interest" description="Disordered" evidence="1">
    <location>
        <begin position="24"/>
        <end position="43"/>
    </location>
</feature>
<organism evidence="2">
    <name type="scientific">marine metagenome</name>
    <dbReference type="NCBI Taxonomy" id="408172"/>
    <lineage>
        <taxon>unclassified sequences</taxon>
        <taxon>metagenomes</taxon>
        <taxon>ecological metagenomes</taxon>
    </lineage>
</organism>
<dbReference type="EMBL" id="UINC01087009">
    <property type="protein sequence ID" value="SVC35987.1"/>
    <property type="molecule type" value="Genomic_DNA"/>
</dbReference>
<sequence>MFEKAKTLEKEYNSNVKIRLNSKSNNNSFVNNFDNNNGRVNYD</sequence>
<feature type="non-terminal residue" evidence="2">
    <location>
        <position position="43"/>
    </location>
</feature>
<protein>
    <submittedName>
        <fullName evidence="2">Uncharacterized protein</fullName>
    </submittedName>
</protein>